<organism evidence="1">
    <name type="scientific">Lepeophtheirus salmonis</name>
    <name type="common">Salmon louse</name>
    <name type="synonym">Caligus salmonis</name>
    <dbReference type="NCBI Taxonomy" id="72036"/>
    <lineage>
        <taxon>Eukaryota</taxon>
        <taxon>Metazoa</taxon>
        <taxon>Ecdysozoa</taxon>
        <taxon>Arthropoda</taxon>
        <taxon>Crustacea</taxon>
        <taxon>Multicrustacea</taxon>
        <taxon>Hexanauplia</taxon>
        <taxon>Copepoda</taxon>
        <taxon>Siphonostomatoida</taxon>
        <taxon>Caligidae</taxon>
        <taxon>Lepeophtheirus</taxon>
    </lineage>
</organism>
<name>A0A0K2UGC2_LEPSM</name>
<evidence type="ECO:0000313" key="1">
    <source>
        <dbReference type="EMBL" id="CDW36761.1"/>
    </source>
</evidence>
<sequence>MRLQLSLFSMNRNHPTILLDSTFTSKSSLHERLNNNGFCCWVQTMKKHEYVTKILHDK</sequence>
<accession>A0A0K2UGC2</accession>
<dbReference type="AlphaFoldDB" id="A0A0K2UGC2"/>
<reference evidence="1" key="1">
    <citation type="submission" date="2014-05" db="EMBL/GenBank/DDBJ databases">
        <authorList>
            <person name="Chronopoulou M."/>
        </authorList>
    </citation>
    <scope>NUCLEOTIDE SEQUENCE</scope>
    <source>
        <tissue evidence="1">Whole organism</tissue>
    </source>
</reference>
<protein>
    <submittedName>
        <fullName evidence="1">Uncharacterized protein</fullName>
    </submittedName>
</protein>
<proteinExistence type="predicted"/>
<dbReference type="EMBL" id="HACA01019400">
    <property type="protein sequence ID" value="CDW36761.1"/>
    <property type="molecule type" value="Transcribed_RNA"/>
</dbReference>